<dbReference type="RefSeq" id="WP_315725859.1">
    <property type="nucleotide sequence ID" value="NZ_JAVUPU010000004.1"/>
</dbReference>
<comment type="caution">
    <text evidence="3">The sequence shown here is derived from an EMBL/GenBank/DDBJ whole genome shotgun (WGS) entry which is preliminary data.</text>
</comment>
<keyword evidence="2" id="KW-1133">Transmembrane helix</keyword>
<keyword evidence="4" id="KW-1185">Reference proteome</keyword>
<proteinExistence type="predicted"/>
<evidence type="ECO:0000256" key="1">
    <source>
        <dbReference type="SAM" id="MobiDB-lite"/>
    </source>
</evidence>
<evidence type="ECO:0000256" key="2">
    <source>
        <dbReference type="SAM" id="Phobius"/>
    </source>
</evidence>
<evidence type="ECO:0000313" key="3">
    <source>
        <dbReference type="EMBL" id="MDT9599173.1"/>
    </source>
</evidence>
<keyword evidence="2" id="KW-0472">Membrane</keyword>
<evidence type="ECO:0000313" key="4">
    <source>
        <dbReference type="Proteomes" id="UP001259572"/>
    </source>
</evidence>
<protein>
    <submittedName>
        <fullName evidence="3">Uncharacterized protein</fullName>
    </submittedName>
</protein>
<gene>
    <name evidence="3" type="ORF">RQX22_09450</name>
</gene>
<accession>A0ABU3Q877</accession>
<dbReference type="EMBL" id="JAVUPU010000004">
    <property type="protein sequence ID" value="MDT9599173.1"/>
    <property type="molecule type" value="Genomic_DNA"/>
</dbReference>
<reference evidence="3 4" key="1">
    <citation type="submission" date="2023-05" db="EMBL/GenBank/DDBJ databases">
        <authorList>
            <person name="Guo Y."/>
        </authorList>
    </citation>
    <scope>NUCLEOTIDE SEQUENCE [LARGE SCALE GENOMIC DNA]</scope>
    <source>
        <strain evidence="3 4">GR2756</strain>
    </source>
</reference>
<name>A0ABU3Q877_9SPHN</name>
<feature type="region of interest" description="Disordered" evidence="1">
    <location>
        <begin position="72"/>
        <end position="97"/>
    </location>
</feature>
<keyword evidence="2" id="KW-0812">Transmembrane</keyword>
<organism evidence="3 4">
    <name type="scientific">Sphingosinicella rhizophila</name>
    <dbReference type="NCBI Taxonomy" id="3050082"/>
    <lineage>
        <taxon>Bacteria</taxon>
        <taxon>Pseudomonadati</taxon>
        <taxon>Pseudomonadota</taxon>
        <taxon>Alphaproteobacteria</taxon>
        <taxon>Sphingomonadales</taxon>
        <taxon>Sphingosinicellaceae</taxon>
        <taxon>Sphingosinicella</taxon>
    </lineage>
</organism>
<feature type="transmembrane region" description="Helical" evidence="2">
    <location>
        <begin position="53"/>
        <end position="73"/>
    </location>
</feature>
<feature type="region of interest" description="Disordered" evidence="1">
    <location>
        <begin position="1"/>
        <end position="37"/>
    </location>
</feature>
<sequence>MSHIPNSAMPHAGPNPATDDAETRAAEGKSTSAFFSDKAGKLADTAKAHPKTAVAAGAALVAGAIAAAAIPIARSRSKSGSGGRSKKAKGQGTKSTD</sequence>
<dbReference type="Proteomes" id="UP001259572">
    <property type="component" value="Unassembled WGS sequence"/>
</dbReference>